<evidence type="ECO:0008006" key="5">
    <source>
        <dbReference type="Google" id="ProtNLM"/>
    </source>
</evidence>
<name>A0ABN0V5E3_9ACTN</name>
<organism evidence="3 4">
    <name type="scientific">Streptomyces polychromogenes</name>
    <dbReference type="NCBI Taxonomy" id="67342"/>
    <lineage>
        <taxon>Bacteria</taxon>
        <taxon>Bacillati</taxon>
        <taxon>Actinomycetota</taxon>
        <taxon>Actinomycetes</taxon>
        <taxon>Kitasatosporales</taxon>
        <taxon>Streptomycetaceae</taxon>
        <taxon>Streptomyces</taxon>
    </lineage>
</organism>
<dbReference type="Proteomes" id="UP001501867">
    <property type="component" value="Unassembled WGS sequence"/>
</dbReference>
<keyword evidence="4" id="KW-1185">Reference proteome</keyword>
<evidence type="ECO:0000256" key="2">
    <source>
        <dbReference type="SAM" id="Phobius"/>
    </source>
</evidence>
<accession>A0ABN0V5E3</accession>
<feature type="transmembrane region" description="Helical" evidence="2">
    <location>
        <begin position="39"/>
        <end position="58"/>
    </location>
</feature>
<proteinExistence type="predicted"/>
<evidence type="ECO:0000313" key="3">
    <source>
        <dbReference type="EMBL" id="GAA0276136.1"/>
    </source>
</evidence>
<gene>
    <name evidence="3" type="ORF">GCM10010302_12200</name>
</gene>
<keyword evidence="2" id="KW-0472">Membrane</keyword>
<keyword evidence="2" id="KW-1133">Transmembrane helix</keyword>
<dbReference type="RefSeq" id="WP_344153595.1">
    <property type="nucleotide sequence ID" value="NZ_BAAABV010000010.1"/>
</dbReference>
<evidence type="ECO:0000313" key="4">
    <source>
        <dbReference type="Proteomes" id="UP001501867"/>
    </source>
</evidence>
<protein>
    <recommendedName>
        <fullName evidence="5">PE-PGRS family protein</fullName>
    </recommendedName>
</protein>
<evidence type="ECO:0000256" key="1">
    <source>
        <dbReference type="SAM" id="MobiDB-lite"/>
    </source>
</evidence>
<keyword evidence="2" id="KW-0812">Transmembrane</keyword>
<feature type="transmembrane region" description="Helical" evidence="2">
    <location>
        <begin position="308"/>
        <end position="326"/>
    </location>
</feature>
<dbReference type="EMBL" id="BAAABV010000010">
    <property type="protein sequence ID" value="GAA0276136.1"/>
    <property type="molecule type" value="Genomic_DNA"/>
</dbReference>
<feature type="transmembrane region" description="Helical" evidence="2">
    <location>
        <begin position="283"/>
        <end position="302"/>
    </location>
</feature>
<sequence>MSDPRPRVPMRAPRAAMFAAVCVALAAVGHVHMSGEDIPLGWLLGAFAATAALAWTAAGRRRGPLGITASLLAVQAALHTTFSTAQGHGSAPMAGHHPMPGRLRPPTTTPADGPGPASGLTEGTASAAGTAHAGAAHGSGLADGLGPAAGTAHSGAAHASGLADGLGSVAGTAHAAGSGMADGMASVAGTAHAGMAHASGLGDGLASASGMAHSGAAHAAGLADGMASASGMAHSGAAHASGVADGMGSAAGMADGTGSLAGMADGMGGGLADLLQMAGHGGFGMLAVHLIAGLFCAVWLAWGEAAVFRLAGALGATALLAARPLARVLALLRARIAPVPRPPAHRPPYERPRRLRGAVHAHTAVRRGPPRRWNTRTTALRPLPARA</sequence>
<comment type="caution">
    <text evidence="3">The sequence shown here is derived from an EMBL/GenBank/DDBJ whole genome shotgun (WGS) entry which is preliminary data.</text>
</comment>
<feature type="compositionally biased region" description="Low complexity" evidence="1">
    <location>
        <begin position="105"/>
        <end position="138"/>
    </location>
</feature>
<reference evidence="3 4" key="1">
    <citation type="journal article" date="2019" name="Int. J. Syst. Evol. Microbiol.">
        <title>The Global Catalogue of Microorganisms (GCM) 10K type strain sequencing project: providing services to taxonomists for standard genome sequencing and annotation.</title>
        <authorList>
            <consortium name="The Broad Institute Genomics Platform"/>
            <consortium name="The Broad Institute Genome Sequencing Center for Infectious Disease"/>
            <person name="Wu L."/>
            <person name="Ma J."/>
        </authorList>
    </citation>
    <scope>NUCLEOTIDE SEQUENCE [LARGE SCALE GENOMIC DNA]</scope>
    <source>
        <strain evidence="3 4">JCM 4505</strain>
    </source>
</reference>
<feature type="region of interest" description="Disordered" evidence="1">
    <location>
        <begin position="85"/>
        <end position="138"/>
    </location>
</feature>